<organism evidence="3 4">
    <name type="scientific">Ramlibacter tataouinensis (strain ATCC BAA-407 / DSM 14655 / LMG 21543 / TTB310)</name>
    <dbReference type="NCBI Taxonomy" id="365046"/>
    <lineage>
        <taxon>Bacteria</taxon>
        <taxon>Pseudomonadati</taxon>
        <taxon>Pseudomonadota</taxon>
        <taxon>Betaproteobacteria</taxon>
        <taxon>Burkholderiales</taxon>
        <taxon>Comamonadaceae</taxon>
        <taxon>Ramlibacter</taxon>
    </lineage>
</organism>
<dbReference type="GO" id="GO:0009297">
    <property type="term" value="P:pilus assembly"/>
    <property type="evidence" value="ECO:0007669"/>
    <property type="project" value="InterPro"/>
</dbReference>
<dbReference type="Pfam" id="PF00577">
    <property type="entry name" value="Usher"/>
    <property type="match status" value="2"/>
</dbReference>
<feature type="domain" description="PapC-like C-terminal" evidence="2">
    <location>
        <begin position="717"/>
        <end position="779"/>
    </location>
</feature>
<proteinExistence type="inferred from homology"/>
<accession>F5Y052</accession>
<evidence type="ECO:0000259" key="2">
    <source>
        <dbReference type="Pfam" id="PF13953"/>
    </source>
</evidence>
<dbReference type="PROSITE" id="PS01151">
    <property type="entry name" value="FIMBRIAL_USHER"/>
    <property type="match status" value="1"/>
</dbReference>
<dbReference type="InterPro" id="IPR042186">
    <property type="entry name" value="FimD_plug_dom"/>
</dbReference>
<dbReference type="PATRIC" id="fig|365046.3.peg.3576"/>
<comment type="similarity">
    <text evidence="1">Belongs to the fimbrial export usher family.</text>
</comment>
<evidence type="ECO:0000313" key="3">
    <source>
        <dbReference type="EMBL" id="AEG94601.1"/>
    </source>
</evidence>
<evidence type="ECO:0000256" key="1">
    <source>
        <dbReference type="RuleBase" id="RU003884"/>
    </source>
</evidence>
<dbReference type="GO" id="GO:0015473">
    <property type="term" value="F:fimbrial usher porin activity"/>
    <property type="evidence" value="ECO:0007669"/>
    <property type="project" value="InterPro"/>
</dbReference>
<dbReference type="InterPro" id="IPR018030">
    <property type="entry name" value="Fimbrial_membr_usher_CS"/>
</dbReference>
<protein>
    <submittedName>
        <fullName evidence="3">Outer membrane usher protein-like protein</fullName>
    </submittedName>
</protein>
<reference evidence="3 4" key="2">
    <citation type="journal article" date="2011" name="PLoS ONE">
        <title>The Cyst-Dividing Bacterium Ramlibacter tataouinensis TTB310 Genome Reveals a Well-Stocked Toolbox for Adaptation to a Desert Environment.</title>
        <authorList>
            <person name="De Luca G."/>
            <person name="Barakat M."/>
            <person name="Ortet P."/>
            <person name="Fochesato S."/>
            <person name="Jourlin-Castelli C."/>
            <person name="Ansaldi M."/>
            <person name="Py B."/>
            <person name="Fichant G."/>
            <person name="Coutinho P.M."/>
            <person name="Voulhoux R."/>
            <person name="Bastien O."/>
            <person name="Marechal E."/>
            <person name="Henrissat B."/>
            <person name="Quentin Y."/>
            <person name="Noirot P."/>
            <person name="Filloux A."/>
            <person name="Mejean V."/>
            <person name="Dubow M.S."/>
            <person name="Barras F."/>
            <person name="Barbe V."/>
            <person name="Weissenbach J."/>
            <person name="Mihalcescu I."/>
            <person name="Vermeglio A."/>
            <person name="Achouak W."/>
            <person name="Heulin T."/>
        </authorList>
    </citation>
    <scope>NUCLEOTIDE SEQUENCE [LARGE SCALE GENOMIC DNA]</scope>
    <source>
        <strain evidence="4">ATCC BAA-407 / DSM 14655 / LMG 21543 / TTB310</strain>
    </source>
</reference>
<dbReference type="Gene3D" id="2.60.40.3110">
    <property type="match status" value="1"/>
</dbReference>
<dbReference type="InterPro" id="IPR000015">
    <property type="entry name" value="Fimb_usher"/>
</dbReference>
<dbReference type="Gene3D" id="2.60.40.2610">
    <property type="entry name" value="Outer membrane usher protein FimD, plug domain"/>
    <property type="match status" value="1"/>
</dbReference>
<gene>
    <name evidence="3" type="ordered locus">Rta_34880</name>
</gene>
<dbReference type="Pfam" id="PF13953">
    <property type="entry name" value="PapC_C"/>
    <property type="match status" value="1"/>
</dbReference>
<dbReference type="eggNOG" id="COG3188">
    <property type="taxonomic scope" value="Bacteria"/>
</dbReference>
<evidence type="ECO:0000313" key="4">
    <source>
        <dbReference type="Proteomes" id="UP000008385"/>
    </source>
</evidence>
<keyword evidence="1" id="KW-0813">Transport</keyword>
<dbReference type="STRING" id="365046.Rta_34880"/>
<keyword evidence="1" id="KW-0998">Cell outer membrane</keyword>
<dbReference type="InterPro" id="IPR025949">
    <property type="entry name" value="PapC-like_C"/>
</dbReference>
<reference evidence="4" key="1">
    <citation type="submission" date="2006-01" db="EMBL/GenBank/DDBJ databases">
        <title>Genome of the cyst-dividing bacterium Ramlibacter tataouinensis.</title>
        <authorList>
            <person name="Barakat M."/>
            <person name="Ortet P."/>
            <person name="De Luca G."/>
            <person name="Jourlin-Castelli C."/>
            <person name="Ansaldi M."/>
            <person name="Py B."/>
            <person name="Fichant G."/>
            <person name="Coutinho P."/>
            <person name="Voulhoux R."/>
            <person name="Bastien O."/>
            <person name="Roy S."/>
            <person name="Marechal E."/>
            <person name="Henrissat B."/>
            <person name="Quentin Y."/>
            <person name="Noirot P."/>
            <person name="Filloux A."/>
            <person name="Mejean V."/>
            <person name="DuBow M."/>
            <person name="Barras F."/>
            <person name="Heulin T."/>
        </authorList>
    </citation>
    <scope>NUCLEOTIDE SEQUENCE [LARGE SCALE GENOMIC DNA]</scope>
    <source>
        <strain evidence="4">ATCC BAA-407 / DSM 14655 / LMG 21543 / TTB310</strain>
    </source>
</reference>
<dbReference type="GO" id="GO:0009279">
    <property type="term" value="C:cell outer membrane"/>
    <property type="evidence" value="ECO:0007669"/>
    <property type="project" value="UniProtKB-SubCell"/>
</dbReference>
<sequence length="798" mass="84664">MARSSIGGAWRRHVVLAAGLAVGIGTAFAQAVAPAPPAAATAPRTERLLPLEVFINSTKGGVWTLLERGGLLYAPEDAFEEWRLIRSPSAQNVQFQGQTWYPLSGIPGFEARLNFATQSVDLVFAPAAFNAVRLTREAALRPPLSPSIPAAFLNYDLSYTASRDKGSNPDVRDLGALTELGFSGDWGLLTSSYVGRNLESADAQVSASWRRLETTYTRNFLDTNTTLRLGDSITRPGLTARAVYFGGLQVAKNFALQPGFISYPIPVVTGVSAAPSTVELYINDALRQTSNVPPGPFSIDNFPALTGAGEARIVVRDILGRETVVTQPLFSSASLLEQGLTDWSFELGSVRQGLGTDNASYGPGFVSGLWRQGLNKSLTAELNGEWSSRLQRLSVGASYELPFQMLGQTAVGASRSDTAGSGLSWAAAVERAGLRHGLSFSASGASRGWRQLGIDSTQPLPRLQTTASYSYSSNDFGAFSLSFGSFSTYDRGTLRTVGLNYTVRLAQRSALTFNATQLSGASSGSSVGISLLVPLDSRVVVAAGANVRGGTTEYYLNASRTLAAETGWGWRTAAGSRGEGRFAEGGAYYQGTKGLFSADVSDAATQQTVRLGLLGGAVFADGHLFASRRVQDSFAIVEVPGHADVGVGFQSSTLTRTGADGVALLPRLLPFQRNSVRLDPSELPISAELDSIEQEAVPALRGAVKITFPVRSGRGALIRIVLDDGAPAPAGAQLELVGDRKEFFVARRGEAFVTGLQPTNQLRLRWNGNSCTFTVTLPPGELEDIARVGPTLCTGVPR</sequence>
<dbReference type="InterPro" id="IPR043142">
    <property type="entry name" value="PapC-like_C_sf"/>
</dbReference>
<name>F5Y052_RAMTT</name>
<dbReference type="PANTHER" id="PTHR30451">
    <property type="entry name" value="OUTER MEMBRANE USHER PROTEIN"/>
    <property type="match status" value="1"/>
</dbReference>
<keyword evidence="1" id="KW-1029">Fimbrium biogenesis</keyword>
<dbReference type="KEGG" id="rta:Rta_34880"/>
<keyword evidence="1" id="KW-0472">Membrane</keyword>
<dbReference type="AlphaFoldDB" id="F5Y052"/>
<keyword evidence="1" id="KW-0812">Transmembrane</keyword>
<dbReference type="Gene3D" id="2.60.40.2070">
    <property type="match status" value="1"/>
</dbReference>
<dbReference type="PANTHER" id="PTHR30451:SF5">
    <property type="entry name" value="SLR0019 PROTEIN"/>
    <property type="match status" value="1"/>
</dbReference>
<dbReference type="Proteomes" id="UP000008385">
    <property type="component" value="Chromosome"/>
</dbReference>
<dbReference type="EMBL" id="CP000245">
    <property type="protein sequence ID" value="AEG94601.1"/>
    <property type="molecule type" value="Genomic_DNA"/>
</dbReference>
<dbReference type="HOGENOM" id="CLU_009120_6_0_4"/>
<keyword evidence="4" id="KW-1185">Reference proteome</keyword>
<comment type="subcellular location">
    <subcellularLocation>
        <location evidence="1">Cell outer membrane</location>
        <topology evidence="1">Multi-pass membrane protein</topology>
    </subcellularLocation>
</comment>